<comment type="caution">
    <text evidence="1">The sequence shown here is derived from an EMBL/GenBank/DDBJ whole genome shotgun (WGS) entry which is preliminary data.</text>
</comment>
<organism evidence="1 2">
    <name type="scientific">Caerostris extrusa</name>
    <name type="common">Bark spider</name>
    <name type="synonym">Caerostris bankana</name>
    <dbReference type="NCBI Taxonomy" id="172846"/>
    <lineage>
        <taxon>Eukaryota</taxon>
        <taxon>Metazoa</taxon>
        <taxon>Ecdysozoa</taxon>
        <taxon>Arthropoda</taxon>
        <taxon>Chelicerata</taxon>
        <taxon>Arachnida</taxon>
        <taxon>Araneae</taxon>
        <taxon>Araneomorphae</taxon>
        <taxon>Entelegynae</taxon>
        <taxon>Araneoidea</taxon>
        <taxon>Araneidae</taxon>
        <taxon>Caerostris</taxon>
    </lineage>
</organism>
<evidence type="ECO:0000313" key="2">
    <source>
        <dbReference type="Proteomes" id="UP001054945"/>
    </source>
</evidence>
<sequence length="102" mass="11659">MSGHVIFENSNDPNLEMLAVEIQSHNVTLTIVNIYAPHGFDIHQVQKFFSTLKSELLFLVISTYTTPFGAEKHLRPKAKNFVLVESVAFFYPEYLNAHSHHT</sequence>
<protein>
    <submittedName>
        <fullName evidence="1">Uncharacterized protein</fullName>
    </submittedName>
</protein>
<gene>
    <name evidence="1" type="ORF">CEXT_149981</name>
</gene>
<dbReference type="AlphaFoldDB" id="A0AAV4SY22"/>
<dbReference type="Proteomes" id="UP001054945">
    <property type="component" value="Unassembled WGS sequence"/>
</dbReference>
<keyword evidence="2" id="KW-1185">Reference proteome</keyword>
<evidence type="ECO:0000313" key="1">
    <source>
        <dbReference type="EMBL" id="GIY37929.1"/>
    </source>
</evidence>
<accession>A0AAV4SY22</accession>
<dbReference type="EMBL" id="BPLR01010240">
    <property type="protein sequence ID" value="GIY37929.1"/>
    <property type="molecule type" value="Genomic_DNA"/>
</dbReference>
<proteinExistence type="predicted"/>
<name>A0AAV4SY22_CAEEX</name>
<reference evidence="1 2" key="1">
    <citation type="submission" date="2021-06" db="EMBL/GenBank/DDBJ databases">
        <title>Caerostris extrusa draft genome.</title>
        <authorList>
            <person name="Kono N."/>
            <person name="Arakawa K."/>
        </authorList>
    </citation>
    <scope>NUCLEOTIDE SEQUENCE [LARGE SCALE GENOMIC DNA]</scope>
</reference>